<evidence type="ECO:0000313" key="3">
    <source>
        <dbReference type="Proteomes" id="UP000694866"/>
    </source>
</evidence>
<protein>
    <submittedName>
        <fullName evidence="4">Uncharacterized protein isoform X1</fullName>
    </submittedName>
</protein>
<sequence length="243" mass="28711">MSSDEDNGIKPNLVSNKYKEGDELLIEVVRSHRHIWDKTHRHYRDPDIVENSWMDVAESVNETVSECQKRWMRLKQYYSRERQRRAGEAKRGSKLLLRKPWPLYESMAFMNKHIGKRRTYPSKKLNNDETPVENGENEIEEHLECEEVETMEFEDLSVPQFQREKRLRSSTQNSLDSLEQSLRQASESISAAVNKLLQFESCDQDQALVNMILSILRACDDSRKMELREKLMNLSLEYMLPAR</sequence>
<dbReference type="Pfam" id="PF10545">
    <property type="entry name" value="MADF_DNA_bdg"/>
    <property type="match status" value="1"/>
</dbReference>
<evidence type="ECO:0000256" key="1">
    <source>
        <dbReference type="SAM" id="Coils"/>
    </source>
</evidence>
<dbReference type="GeneID" id="105268728"/>
<dbReference type="InterPro" id="IPR006578">
    <property type="entry name" value="MADF-dom"/>
</dbReference>
<dbReference type="GO" id="GO:0005667">
    <property type="term" value="C:transcription regulator complex"/>
    <property type="evidence" value="ECO:0007669"/>
    <property type="project" value="TreeGrafter"/>
</dbReference>
<reference evidence="4" key="1">
    <citation type="submission" date="2025-08" db="UniProtKB">
        <authorList>
            <consortium name="RefSeq"/>
        </authorList>
    </citation>
    <scope>IDENTIFICATION</scope>
    <source>
        <strain evidence="4">USDA-PBARC FA_bdor</strain>
        <tissue evidence="4">Whole organism</tissue>
    </source>
</reference>
<dbReference type="AlphaFoldDB" id="A0A9R1TC24"/>
<evidence type="ECO:0000313" key="4">
    <source>
        <dbReference type="RefSeq" id="XP_011306827.1"/>
    </source>
</evidence>
<evidence type="ECO:0000259" key="2">
    <source>
        <dbReference type="PROSITE" id="PS51029"/>
    </source>
</evidence>
<dbReference type="SMART" id="SM00595">
    <property type="entry name" value="MADF"/>
    <property type="match status" value="1"/>
</dbReference>
<dbReference type="RefSeq" id="XP_011306827.1">
    <property type="nucleotide sequence ID" value="XM_011308525.1"/>
</dbReference>
<accession>A0A9R1TC24</accession>
<dbReference type="Proteomes" id="UP000694866">
    <property type="component" value="Unplaced"/>
</dbReference>
<name>A0A9R1TC24_9HYME</name>
<dbReference type="GO" id="GO:0005634">
    <property type="term" value="C:nucleus"/>
    <property type="evidence" value="ECO:0007669"/>
    <property type="project" value="TreeGrafter"/>
</dbReference>
<feature type="coiled-coil region" evidence="1">
    <location>
        <begin position="168"/>
        <end position="195"/>
    </location>
</feature>
<keyword evidence="1" id="KW-0175">Coiled coil</keyword>
<dbReference type="InterPro" id="IPR039353">
    <property type="entry name" value="TF_Adf1"/>
</dbReference>
<dbReference type="PROSITE" id="PS51029">
    <property type="entry name" value="MADF"/>
    <property type="match status" value="1"/>
</dbReference>
<gene>
    <name evidence="4" type="primary">LOC105268728</name>
</gene>
<dbReference type="PANTHER" id="PTHR12243">
    <property type="entry name" value="MADF DOMAIN TRANSCRIPTION FACTOR"/>
    <property type="match status" value="1"/>
</dbReference>
<dbReference type="PANTHER" id="PTHR12243:SF67">
    <property type="entry name" value="COREPRESSOR OF PANGOLIN, ISOFORM A-RELATED"/>
    <property type="match status" value="1"/>
</dbReference>
<organism evidence="3 4">
    <name type="scientific">Fopius arisanus</name>
    <dbReference type="NCBI Taxonomy" id="64838"/>
    <lineage>
        <taxon>Eukaryota</taxon>
        <taxon>Metazoa</taxon>
        <taxon>Ecdysozoa</taxon>
        <taxon>Arthropoda</taxon>
        <taxon>Hexapoda</taxon>
        <taxon>Insecta</taxon>
        <taxon>Pterygota</taxon>
        <taxon>Neoptera</taxon>
        <taxon>Endopterygota</taxon>
        <taxon>Hymenoptera</taxon>
        <taxon>Apocrita</taxon>
        <taxon>Ichneumonoidea</taxon>
        <taxon>Braconidae</taxon>
        <taxon>Opiinae</taxon>
        <taxon>Fopius</taxon>
    </lineage>
</organism>
<dbReference type="KEGG" id="fas:105268728"/>
<keyword evidence="3" id="KW-1185">Reference proteome</keyword>
<dbReference type="GO" id="GO:0006357">
    <property type="term" value="P:regulation of transcription by RNA polymerase II"/>
    <property type="evidence" value="ECO:0007669"/>
    <property type="project" value="TreeGrafter"/>
</dbReference>
<proteinExistence type="predicted"/>
<feature type="domain" description="MADF" evidence="2">
    <location>
        <begin position="24"/>
        <end position="115"/>
    </location>
</feature>
<dbReference type="OrthoDB" id="6147983at2759"/>